<proteinExistence type="predicted"/>
<evidence type="ECO:0000256" key="1">
    <source>
        <dbReference type="SAM" id="MobiDB-lite"/>
    </source>
</evidence>
<evidence type="ECO:0000313" key="3">
    <source>
        <dbReference type="Proteomes" id="UP000465221"/>
    </source>
</evidence>
<accession>A0A8H3S9L7</accession>
<dbReference type="EMBL" id="BLKC01000109">
    <property type="protein sequence ID" value="GFF53985.1"/>
    <property type="molecule type" value="Genomic_DNA"/>
</dbReference>
<name>A0A8H3S9L7_9EURO</name>
<gene>
    <name evidence="2" type="ORF">IFM46972_09912</name>
</gene>
<sequence length="427" mass="46733">MSAAEITVWTEFHVPHGEELNITEWNQLFQPLVQAAGHVESVWARILERPDIVLLASLWKTTSALRGFTASPSAQLYWESLAARAIVPLGSHEFDPRGHIPVWFDYLRSSYVQLFWVYLPAPVTRDKQSEILQLPGIVPAAFGPGVPRTMLFQKRRPMQIWAHETETLHGKEVQLMLWPHFWQSAEKAKIYRDSHIDIIVHHVVVGRRTITEDFQAKLEALGPTEWREGHCGSSGGGGGSGSGSGSSEGDNEDCNTQTARVCSTACIAGSGCDFACSTTTGCSETPSSSKTVGTPPPGVGVTLEQWPVMTDDPAAFESIASSLDSVLSSLYGPLTVFDETTTEPTTTTTSPATVTSDGPHFWVYAYWEADCSGMSDKTEGFGSRSLGCVTWTGNGLVIPTDLRPILMNLSILSLCTKVELVTRRRNW</sequence>
<evidence type="ECO:0008006" key="4">
    <source>
        <dbReference type="Google" id="ProtNLM"/>
    </source>
</evidence>
<protein>
    <recommendedName>
        <fullName evidence="4">ABM domain-containing protein</fullName>
    </recommendedName>
</protein>
<dbReference type="Proteomes" id="UP000465221">
    <property type="component" value="Unassembled WGS sequence"/>
</dbReference>
<organism evidence="2 3">
    <name type="scientific">Aspergillus udagawae</name>
    <dbReference type="NCBI Taxonomy" id="91492"/>
    <lineage>
        <taxon>Eukaryota</taxon>
        <taxon>Fungi</taxon>
        <taxon>Dikarya</taxon>
        <taxon>Ascomycota</taxon>
        <taxon>Pezizomycotina</taxon>
        <taxon>Eurotiomycetes</taxon>
        <taxon>Eurotiomycetidae</taxon>
        <taxon>Eurotiales</taxon>
        <taxon>Aspergillaceae</taxon>
        <taxon>Aspergillus</taxon>
        <taxon>Aspergillus subgen. Fumigati</taxon>
    </lineage>
</organism>
<dbReference type="SUPFAM" id="SSF54909">
    <property type="entry name" value="Dimeric alpha+beta barrel"/>
    <property type="match status" value="1"/>
</dbReference>
<dbReference type="AlphaFoldDB" id="A0A8H3S9L7"/>
<feature type="compositionally biased region" description="Gly residues" evidence="1">
    <location>
        <begin position="232"/>
        <end position="246"/>
    </location>
</feature>
<reference evidence="2 3" key="1">
    <citation type="submission" date="2020-01" db="EMBL/GenBank/DDBJ databases">
        <title>Draft genome sequence of Aspergillus udagawae IFM 46972.</title>
        <authorList>
            <person name="Takahashi H."/>
            <person name="Yaguchi T."/>
        </authorList>
    </citation>
    <scope>NUCLEOTIDE SEQUENCE [LARGE SCALE GENOMIC DNA]</scope>
    <source>
        <strain evidence="2 3">IFM 46972</strain>
    </source>
</reference>
<evidence type="ECO:0000313" key="2">
    <source>
        <dbReference type="EMBL" id="GFF53985.1"/>
    </source>
</evidence>
<feature type="region of interest" description="Disordered" evidence="1">
    <location>
        <begin position="225"/>
        <end position="254"/>
    </location>
</feature>
<comment type="caution">
    <text evidence="2">The sequence shown here is derived from an EMBL/GenBank/DDBJ whole genome shotgun (WGS) entry which is preliminary data.</text>
</comment>
<dbReference type="InterPro" id="IPR011008">
    <property type="entry name" value="Dimeric_a/b-barrel"/>
</dbReference>